<dbReference type="SUPFAM" id="SSF143011">
    <property type="entry name" value="RelE-like"/>
    <property type="match status" value="1"/>
</dbReference>
<name>X1FQS3_9ZZZZ</name>
<proteinExistence type="predicted"/>
<dbReference type="InterPro" id="IPR035093">
    <property type="entry name" value="RelE/ParE_toxin_dom_sf"/>
</dbReference>
<gene>
    <name evidence="1" type="ORF">S03H2_35307</name>
</gene>
<protein>
    <recommendedName>
        <fullName evidence="2">Addiction module toxin RelE</fullName>
    </recommendedName>
</protein>
<sequence length="116" mass="14013">FMNNCQNYNRKLMRNIFMEYRIEYSPNSENHLRKLTTNQQVIILDTIDKQLSFQPDIKTRNRKPMRTNPLAPWELRIGKFRVYYDFEKIPKPIVCIRAIGIKERNIVQIGNKEIKL</sequence>
<reference evidence="1" key="1">
    <citation type="journal article" date="2014" name="Front. Microbiol.">
        <title>High frequency of phylogenetically diverse reductive dehalogenase-homologous genes in deep subseafloor sedimentary metagenomes.</title>
        <authorList>
            <person name="Kawai M."/>
            <person name="Futagami T."/>
            <person name="Toyoda A."/>
            <person name="Takaki Y."/>
            <person name="Nishi S."/>
            <person name="Hori S."/>
            <person name="Arai W."/>
            <person name="Tsubouchi T."/>
            <person name="Morono Y."/>
            <person name="Uchiyama I."/>
            <person name="Ito T."/>
            <person name="Fujiyama A."/>
            <person name="Inagaki F."/>
            <person name="Takami H."/>
        </authorList>
    </citation>
    <scope>NUCLEOTIDE SEQUENCE</scope>
    <source>
        <strain evidence="1">Expedition CK06-06</strain>
    </source>
</reference>
<dbReference type="AlphaFoldDB" id="X1FQS3"/>
<organism evidence="1">
    <name type="scientific">marine sediment metagenome</name>
    <dbReference type="NCBI Taxonomy" id="412755"/>
    <lineage>
        <taxon>unclassified sequences</taxon>
        <taxon>metagenomes</taxon>
        <taxon>ecological metagenomes</taxon>
    </lineage>
</organism>
<feature type="non-terminal residue" evidence="1">
    <location>
        <position position="1"/>
    </location>
</feature>
<dbReference type="EMBL" id="BARU01021580">
    <property type="protein sequence ID" value="GAH47996.1"/>
    <property type="molecule type" value="Genomic_DNA"/>
</dbReference>
<accession>X1FQS3</accession>
<evidence type="ECO:0008006" key="2">
    <source>
        <dbReference type="Google" id="ProtNLM"/>
    </source>
</evidence>
<evidence type="ECO:0000313" key="1">
    <source>
        <dbReference type="EMBL" id="GAH47996.1"/>
    </source>
</evidence>
<comment type="caution">
    <text evidence="1">The sequence shown here is derived from an EMBL/GenBank/DDBJ whole genome shotgun (WGS) entry which is preliminary data.</text>
</comment>
<dbReference type="Gene3D" id="3.30.2310.20">
    <property type="entry name" value="RelE-like"/>
    <property type="match status" value="1"/>
</dbReference>